<proteinExistence type="inferred from homology"/>
<name>A0A1Y2ATD4_9TREE</name>
<evidence type="ECO:0000256" key="1">
    <source>
        <dbReference type="ARBA" id="ARBA00006484"/>
    </source>
</evidence>
<dbReference type="PANTHER" id="PTHR24321">
    <property type="entry name" value="DEHYDROGENASES, SHORT CHAIN"/>
    <property type="match status" value="1"/>
</dbReference>
<dbReference type="FunFam" id="3.40.50.720:FF:000084">
    <property type="entry name" value="Short-chain dehydrogenase reductase"/>
    <property type="match status" value="1"/>
</dbReference>
<dbReference type="PRINTS" id="PR00080">
    <property type="entry name" value="SDRFAMILY"/>
</dbReference>
<evidence type="ECO:0000313" key="3">
    <source>
        <dbReference type="EMBL" id="ORY25848.1"/>
    </source>
</evidence>
<dbReference type="OrthoDB" id="1888931at2759"/>
<reference evidence="3 4" key="1">
    <citation type="submission" date="2016-07" db="EMBL/GenBank/DDBJ databases">
        <title>Pervasive Adenine N6-methylation of Active Genes in Fungi.</title>
        <authorList>
            <consortium name="DOE Joint Genome Institute"/>
            <person name="Mondo S.J."/>
            <person name="Dannebaum R.O."/>
            <person name="Kuo R.C."/>
            <person name="Labutti K."/>
            <person name="Haridas S."/>
            <person name="Kuo A."/>
            <person name="Salamov A."/>
            <person name="Ahrendt S.R."/>
            <person name="Lipzen A."/>
            <person name="Sullivan W."/>
            <person name="Andreopoulos W.B."/>
            <person name="Clum A."/>
            <person name="Lindquist E."/>
            <person name="Daum C."/>
            <person name="Ramamoorthy G.K."/>
            <person name="Gryganskyi A."/>
            <person name="Culley D."/>
            <person name="Magnuson J.K."/>
            <person name="James T.Y."/>
            <person name="O'Malley M.A."/>
            <person name="Stajich J.E."/>
            <person name="Spatafora J.W."/>
            <person name="Visel A."/>
            <person name="Grigoriev I.V."/>
        </authorList>
    </citation>
    <scope>NUCLEOTIDE SEQUENCE [LARGE SCALE GENOMIC DNA]</scope>
    <source>
        <strain evidence="3 4">68-887.2</strain>
    </source>
</reference>
<gene>
    <name evidence="3" type="ORF">BCR39DRAFT_589982</name>
</gene>
<dbReference type="InterPro" id="IPR002347">
    <property type="entry name" value="SDR_fam"/>
</dbReference>
<protein>
    <submittedName>
        <fullName evidence="3">Oxidoreductase</fullName>
    </submittedName>
</protein>
<evidence type="ECO:0000313" key="4">
    <source>
        <dbReference type="Proteomes" id="UP000193986"/>
    </source>
</evidence>
<comment type="caution">
    <text evidence="3">The sequence shown here is derived from an EMBL/GenBank/DDBJ whole genome shotgun (WGS) entry which is preliminary data.</text>
</comment>
<dbReference type="PANTHER" id="PTHR24321:SF12">
    <property type="entry name" value="SHORT-CHAIN DEHYDROGENASE_REDUCTASE FAMILY, PUTATIVE (AFU_ORTHOLOGUE AFUA_5G14340)-RELATED"/>
    <property type="match status" value="1"/>
</dbReference>
<dbReference type="InterPro" id="IPR036291">
    <property type="entry name" value="NAD(P)-bd_dom_sf"/>
</dbReference>
<accession>A0A1Y2ATD4</accession>
<organism evidence="3 4">
    <name type="scientific">Naematelia encephala</name>
    <dbReference type="NCBI Taxonomy" id="71784"/>
    <lineage>
        <taxon>Eukaryota</taxon>
        <taxon>Fungi</taxon>
        <taxon>Dikarya</taxon>
        <taxon>Basidiomycota</taxon>
        <taxon>Agaricomycotina</taxon>
        <taxon>Tremellomycetes</taxon>
        <taxon>Tremellales</taxon>
        <taxon>Naemateliaceae</taxon>
        <taxon>Naematelia</taxon>
    </lineage>
</organism>
<sequence length="280" mass="29819">MSAVSRTEFPGVALITGAGGTGIGSAVAHAFVREGCRKVILTDVNPTTLESTCTSLKALAEHSGKEEKIAILVVSGDISDSTFVDHLFSRIKEDFGRLDYAVNCAGIIGNNLPSSESAVEDFDRINGVNYKGLWLCSRKELELMKGQEIRERAEYGGVRIQRGSIVNIASQLGIVGRPNAPIYCASKSAVIGLTRCDAIDYSPHLIRVNAVCPGIIDTPMVNNRPTGAPAMDISKSIAIAPMNRVGKPEEVADVCLFLCSEKASFVQGAAWLVDGGYTIN</sequence>
<keyword evidence="4" id="KW-1185">Reference proteome</keyword>
<dbReference type="Gene3D" id="3.40.50.720">
    <property type="entry name" value="NAD(P)-binding Rossmann-like Domain"/>
    <property type="match status" value="1"/>
</dbReference>
<dbReference type="InParanoid" id="A0A1Y2ATD4"/>
<comment type="similarity">
    <text evidence="1">Belongs to the short-chain dehydrogenases/reductases (SDR) family.</text>
</comment>
<dbReference type="AlphaFoldDB" id="A0A1Y2ATD4"/>
<dbReference type="GO" id="GO:0016491">
    <property type="term" value="F:oxidoreductase activity"/>
    <property type="evidence" value="ECO:0007669"/>
    <property type="project" value="UniProtKB-KW"/>
</dbReference>
<dbReference type="PRINTS" id="PR00081">
    <property type="entry name" value="GDHRDH"/>
</dbReference>
<keyword evidence="2" id="KW-0560">Oxidoreductase</keyword>
<dbReference type="Proteomes" id="UP000193986">
    <property type="component" value="Unassembled WGS sequence"/>
</dbReference>
<dbReference type="SUPFAM" id="SSF51735">
    <property type="entry name" value="NAD(P)-binding Rossmann-fold domains"/>
    <property type="match status" value="1"/>
</dbReference>
<dbReference type="STRING" id="71784.A0A1Y2ATD4"/>
<dbReference type="EMBL" id="MCFC01000053">
    <property type="protein sequence ID" value="ORY25848.1"/>
    <property type="molecule type" value="Genomic_DNA"/>
</dbReference>
<dbReference type="Pfam" id="PF13561">
    <property type="entry name" value="adh_short_C2"/>
    <property type="match status" value="1"/>
</dbReference>
<evidence type="ECO:0000256" key="2">
    <source>
        <dbReference type="ARBA" id="ARBA00023002"/>
    </source>
</evidence>
<dbReference type="CDD" id="cd05233">
    <property type="entry name" value="SDR_c"/>
    <property type="match status" value="1"/>
</dbReference>